<protein>
    <submittedName>
        <fullName evidence="5">NAD(P)-dependent oxidoreductase</fullName>
    </submittedName>
</protein>
<dbReference type="InterPro" id="IPR000683">
    <property type="entry name" value="Gfo/Idh/MocA-like_OxRdtase_N"/>
</dbReference>
<evidence type="ECO:0000313" key="4">
    <source>
        <dbReference type="EMBL" id="MDV7715913.1"/>
    </source>
</evidence>
<dbReference type="Pfam" id="PF01408">
    <property type="entry name" value="GFO_IDH_MocA"/>
    <property type="match status" value="1"/>
</dbReference>
<reference evidence="4" key="2">
    <citation type="submission" date="2019-10" db="EMBL/GenBank/DDBJ databases">
        <title>Malate fermentation in French cider.</title>
        <authorList>
            <person name="Cousin F.J."/>
            <person name="Medina Fernandez S."/>
            <person name="Misery B."/>
            <person name="Laplace J.-M."/>
            <person name="Cretenet M."/>
        </authorList>
    </citation>
    <scope>NUCLEOTIDE SEQUENCE</scope>
    <source>
        <strain evidence="4">UCMA15129</strain>
    </source>
</reference>
<dbReference type="SUPFAM" id="SSF55347">
    <property type="entry name" value="Glyceraldehyde-3-phosphate dehydrogenase-like, C-terminal domain"/>
    <property type="match status" value="1"/>
</dbReference>
<evidence type="ECO:0000313" key="5">
    <source>
        <dbReference type="EMBL" id="OIM22214.1"/>
    </source>
</evidence>
<dbReference type="InterPro" id="IPR051317">
    <property type="entry name" value="Gfo/Idh/MocA_oxidoreduct"/>
</dbReference>
<organism evidence="5 6">
    <name type="scientific">Oenococcus oeni</name>
    <name type="common">Leuconostoc oenos</name>
    <dbReference type="NCBI Taxonomy" id="1247"/>
    <lineage>
        <taxon>Bacteria</taxon>
        <taxon>Bacillati</taxon>
        <taxon>Bacillota</taxon>
        <taxon>Bacilli</taxon>
        <taxon>Lactobacillales</taxon>
        <taxon>Lactobacillaceae</taxon>
        <taxon>Oenococcus</taxon>
    </lineage>
</organism>
<dbReference type="Gene3D" id="3.30.360.10">
    <property type="entry name" value="Dihydrodipicolinate Reductase, domain 2"/>
    <property type="match status" value="1"/>
</dbReference>
<dbReference type="PANTHER" id="PTHR43708:SF7">
    <property type="entry name" value="OXIDOREDUCTASE"/>
    <property type="match status" value="1"/>
</dbReference>
<evidence type="ECO:0000313" key="6">
    <source>
        <dbReference type="Proteomes" id="UP000181728"/>
    </source>
</evidence>
<evidence type="ECO:0000259" key="2">
    <source>
        <dbReference type="Pfam" id="PF01408"/>
    </source>
</evidence>
<comment type="similarity">
    <text evidence="1">Belongs to the Gfo/Idh/MocA family.</text>
</comment>
<sequence length="340" mass="39512">MLTIAYIGNGKSTNRYHLPFSLKLKDKIKVKTIFSRRPDSSWSKIEGIHYTNDINDIYSDPEIQLVVVSTPGNTHYKLAKDTLLHNKNVLVEKPFTETSAEAKELFRLAKEKGLFVQCYQNRRYDSDFLTTQKVINSGVLGDLLEVEMHFDYYRPQIPESSREFSVGSSYLYGHACHTLDQVISFFGKPENTHYEVRQLLGKGHMNDYFDLDLFYDGPLKVSIKSSYFRLKARPSFVVYGKKGVFIKQEKDRQETDLKHFYMPDHADFGLDRPEDYGTLTYLDDKGQYHEEKVVSEIGDYSRMYAGIYDAIVNHKEKPVKDEETILQLEMLETAIKQIKE</sequence>
<dbReference type="EMBL" id="MLOK01000004">
    <property type="protein sequence ID" value="OIM22214.1"/>
    <property type="molecule type" value="Genomic_DNA"/>
</dbReference>
<comment type="caution">
    <text evidence="5">The sequence shown here is derived from an EMBL/GenBank/DDBJ whole genome shotgun (WGS) entry which is preliminary data.</text>
</comment>
<gene>
    <name evidence="5" type="ORF">ATX59_00280</name>
    <name evidence="4" type="ORF">GA838_09295</name>
</gene>
<feature type="domain" description="Gfo/Idh/MocA-like oxidoreductase C-terminal" evidence="3">
    <location>
        <begin position="133"/>
        <end position="339"/>
    </location>
</feature>
<name>A0A6H3GUT8_OENOE</name>
<feature type="domain" description="Gfo/Idh/MocA-like oxidoreductase N-terminal" evidence="2">
    <location>
        <begin position="3"/>
        <end position="117"/>
    </location>
</feature>
<proteinExistence type="inferred from homology"/>
<dbReference type="Pfam" id="PF02894">
    <property type="entry name" value="GFO_IDH_MocA_C"/>
    <property type="match status" value="1"/>
</dbReference>
<dbReference type="EMBL" id="WERV01000009">
    <property type="protein sequence ID" value="MDV7715913.1"/>
    <property type="molecule type" value="Genomic_DNA"/>
</dbReference>
<evidence type="ECO:0000256" key="1">
    <source>
        <dbReference type="ARBA" id="ARBA00010928"/>
    </source>
</evidence>
<dbReference type="InterPro" id="IPR036291">
    <property type="entry name" value="NAD(P)-bd_dom_sf"/>
</dbReference>
<dbReference type="InterPro" id="IPR004104">
    <property type="entry name" value="Gfo/Idh/MocA-like_OxRdtase_C"/>
</dbReference>
<dbReference type="Gene3D" id="3.40.50.720">
    <property type="entry name" value="NAD(P)-binding Rossmann-like Domain"/>
    <property type="match status" value="1"/>
</dbReference>
<reference evidence="5 6" key="1">
    <citation type="journal article" date="2016" name="BMC Genomics">
        <title>Consensus pan-genome assembly of the specialised wine bacterium Oenococcus oeni.</title>
        <authorList>
            <person name="Sternes P.R."/>
            <person name="Borneman A.R."/>
        </authorList>
    </citation>
    <scope>NUCLEOTIDE SEQUENCE [LARGE SCALE GENOMIC DNA]</scope>
    <source>
        <strain evidence="5 6">AWRIB661</strain>
    </source>
</reference>
<dbReference type="SUPFAM" id="SSF51735">
    <property type="entry name" value="NAD(P)-binding Rossmann-fold domains"/>
    <property type="match status" value="1"/>
</dbReference>
<dbReference type="GO" id="GO:0000166">
    <property type="term" value="F:nucleotide binding"/>
    <property type="evidence" value="ECO:0007669"/>
    <property type="project" value="InterPro"/>
</dbReference>
<dbReference type="AlphaFoldDB" id="A0A6H3GUT8"/>
<dbReference type="PANTHER" id="PTHR43708">
    <property type="entry name" value="CONSERVED EXPRESSED OXIDOREDUCTASE (EUROFUNG)"/>
    <property type="match status" value="1"/>
</dbReference>
<dbReference type="Proteomes" id="UP000181728">
    <property type="component" value="Unassembled WGS sequence"/>
</dbReference>
<dbReference type="Proteomes" id="UP001281024">
    <property type="component" value="Unassembled WGS sequence"/>
</dbReference>
<accession>A0A6H3GUT8</accession>
<dbReference type="RefSeq" id="WP_002822774.1">
    <property type="nucleotide sequence ID" value="NZ_CP038451.1"/>
</dbReference>
<evidence type="ECO:0000259" key="3">
    <source>
        <dbReference type="Pfam" id="PF02894"/>
    </source>
</evidence>